<evidence type="ECO:0000256" key="1">
    <source>
        <dbReference type="ARBA" id="ARBA00007993"/>
    </source>
</evidence>
<protein>
    <recommendedName>
        <fullName evidence="2">Calcineurin-like phosphoesterase domain-containing protein</fullName>
    </recommendedName>
</protein>
<dbReference type="Pfam" id="PF00149">
    <property type="entry name" value="Metallophos"/>
    <property type="match status" value="1"/>
</dbReference>
<evidence type="ECO:0000259" key="2">
    <source>
        <dbReference type="Pfam" id="PF00149"/>
    </source>
</evidence>
<dbReference type="EMBL" id="KB308278">
    <property type="protein sequence ID" value="ELT98044.1"/>
    <property type="molecule type" value="Genomic_DNA"/>
</dbReference>
<dbReference type="GO" id="GO:0016787">
    <property type="term" value="F:hydrolase activity"/>
    <property type="evidence" value="ECO:0007669"/>
    <property type="project" value="InterPro"/>
</dbReference>
<dbReference type="OrthoDB" id="630188at2759"/>
<gene>
    <name evidence="3" type="ORF">CAPTEDRAFT_3300</name>
</gene>
<dbReference type="Proteomes" id="UP000014760">
    <property type="component" value="Unassembled WGS sequence"/>
</dbReference>
<dbReference type="CDD" id="cd07379">
    <property type="entry name" value="MPP_239FB"/>
    <property type="match status" value="1"/>
</dbReference>
<dbReference type="InterPro" id="IPR029052">
    <property type="entry name" value="Metallo-depent_PP-like"/>
</dbReference>
<evidence type="ECO:0000313" key="4">
    <source>
        <dbReference type="EnsemblMetazoa" id="CapteP3300"/>
    </source>
</evidence>
<dbReference type="SUPFAM" id="SSF56300">
    <property type="entry name" value="Metallo-dependent phosphatases"/>
    <property type="match status" value="1"/>
</dbReference>
<reference evidence="3 5" key="2">
    <citation type="journal article" date="2013" name="Nature">
        <title>Insights into bilaterian evolution from three spiralian genomes.</title>
        <authorList>
            <person name="Simakov O."/>
            <person name="Marletaz F."/>
            <person name="Cho S.J."/>
            <person name="Edsinger-Gonzales E."/>
            <person name="Havlak P."/>
            <person name="Hellsten U."/>
            <person name="Kuo D.H."/>
            <person name="Larsson T."/>
            <person name="Lv J."/>
            <person name="Arendt D."/>
            <person name="Savage R."/>
            <person name="Osoegawa K."/>
            <person name="de Jong P."/>
            <person name="Grimwood J."/>
            <person name="Chapman J.A."/>
            <person name="Shapiro H."/>
            <person name="Aerts A."/>
            <person name="Otillar R.P."/>
            <person name="Terry A.Y."/>
            <person name="Boore J.L."/>
            <person name="Grigoriev I.V."/>
            <person name="Lindberg D.R."/>
            <person name="Seaver E.C."/>
            <person name="Weisblat D.A."/>
            <person name="Putnam N.H."/>
            <person name="Rokhsar D.S."/>
        </authorList>
    </citation>
    <scope>NUCLEOTIDE SEQUENCE</scope>
    <source>
        <strain evidence="3 5">I ESC-2004</strain>
    </source>
</reference>
<dbReference type="InterPro" id="IPR051693">
    <property type="entry name" value="UPF0046_metallophosphoest"/>
</dbReference>
<dbReference type="PANTHER" id="PTHR12905">
    <property type="entry name" value="METALLOPHOSPHOESTERASE"/>
    <property type="match status" value="1"/>
</dbReference>
<keyword evidence="5" id="KW-1185">Reference proteome</keyword>
<comment type="similarity">
    <text evidence="1">Belongs to the UPF0046 family.</text>
</comment>
<reference evidence="5" key="1">
    <citation type="submission" date="2012-12" db="EMBL/GenBank/DDBJ databases">
        <authorList>
            <person name="Hellsten U."/>
            <person name="Grimwood J."/>
            <person name="Chapman J.A."/>
            <person name="Shapiro H."/>
            <person name="Aerts A."/>
            <person name="Otillar R.P."/>
            <person name="Terry A.Y."/>
            <person name="Boore J.L."/>
            <person name="Simakov O."/>
            <person name="Marletaz F."/>
            <person name="Cho S.-J."/>
            <person name="Edsinger-Gonzales E."/>
            <person name="Havlak P."/>
            <person name="Kuo D.-H."/>
            <person name="Larsson T."/>
            <person name="Lv J."/>
            <person name="Arendt D."/>
            <person name="Savage R."/>
            <person name="Osoegawa K."/>
            <person name="de Jong P."/>
            <person name="Lindberg D.R."/>
            <person name="Seaver E.C."/>
            <person name="Weisblat D.A."/>
            <person name="Putnam N.H."/>
            <person name="Grigoriev I.V."/>
            <person name="Rokhsar D.S."/>
        </authorList>
    </citation>
    <scope>NUCLEOTIDE SEQUENCE</scope>
    <source>
        <strain evidence="5">I ESC-2004</strain>
    </source>
</reference>
<reference evidence="4" key="3">
    <citation type="submission" date="2015-06" db="UniProtKB">
        <authorList>
            <consortium name="EnsemblMetazoa"/>
        </authorList>
    </citation>
    <scope>IDENTIFICATION</scope>
</reference>
<feature type="domain" description="Calcineurin-like phosphoesterase" evidence="2">
    <location>
        <begin position="47"/>
        <end position="252"/>
    </location>
</feature>
<evidence type="ECO:0000313" key="3">
    <source>
        <dbReference type="EMBL" id="ELT98044.1"/>
    </source>
</evidence>
<dbReference type="HOGENOM" id="CLU_041441_1_0_1"/>
<name>R7TWC5_CAPTE</name>
<dbReference type="EnsemblMetazoa" id="CapteT3300">
    <property type="protein sequence ID" value="CapteP3300"/>
    <property type="gene ID" value="CapteG3300"/>
</dbReference>
<dbReference type="InterPro" id="IPR024201">
    <property type="entry name" value="Calcineurin-like_Pesterase"/>
</dbReference>
<dbReference type="InterPro" id="IPR004843">
    <property type="entry name" value="Calcineurin-like_PHP"/>
</dbReference>
<dbReference type="OMA" id="IHPLTAD"/>
<dbReference type="FunCoup" id="R7TWC5">
    <property type="interactions" value="93"/>
</dbReference>
<proteinExistence type="inferred from homology"/>
<dbReference type="PIRSF" id="PIRSF035808">
    <property type="entry name" value="Pdiesterase_Brain_239"/>
    <property type="match status" value="1"/>
</dbReference>
<accession>R7TWC5</accession>
<sequence>MASVEIEVHPLTQNPTEAWQKISVKQPKGHDPQVLPLDEPIYENKVRFVCMSDTHSQTAKLPTNFIPDGDVFLHAGDFTKVGRPGEVVDFNAFLKTLPHKHKIVIAGNHDLTFDPTFLDPGQKREDLERCFRVKPNSVDEFLKKRNITSMKQVLKDGVYLEDSETSVHGVRIYGSPWQPEFCDWGFNLDRGQPCLDKWNKIPEGIDVLMTHGPPIGYGDLCVSDQRAGCVELLTSIQKRIKPKFHIFGHIHEGYGAWSDGTTSYINASTCNLRYLPVNPPIIFDVDLPEGYTKYEL</sequence>
<dbReference type="EMBL" id="AMQN01010629">
    <property type="status" value="NOT_ANNOTATED_CDS"/>
    <property type="molecule type" value="Genomic_DNA"/>
</dbReference>
<dbReference type="PANTHER" id="PTHR12905:SF0">
    <property type="entry name" value="CALCINEURIN-LIKE PHOSPHOESTERASE DOMAIN-CONTAINING PROTEIN"/>
    <property type="match status" value="1"/>
</dbReference>
<dbReference type="STRING" id="283909.R7TWC5"/>
<evidence type="ECO:0000313" key="5">
    <source>
        <dbReference type="Proteomes" id="UP000014760"/>
    </source>
</evidence>
<dbReference type="Gene3D" id="3.60.21.10">
    <property type="match status" value="1"/>
</dbReference>
<dbReference type="AlphaFoldDB" id="R7TWC5"/>
<organism evidence="3">
    <name type="scientific">Capitella teleta</name>
    <name type="common">Polychaete worm</name>
    <dbReference type="NCBI Taxonomy" id="283909"/>
    <lineage>
        <taxon>Eukaryota</taxon>
        <taxon>Metazoa</taxon>
        <taxon>Spiralia</taxon>
        <taxon>Lophotrochozoa</taxon>
        <taxon>Annelida</taxon>
        <taxon>Polychaeta</taxon>
        <taxon>Sedentaria</taxon>
        <taxon>Scolecida</taxon>
        <taxon>Capitellidae</taxon>
        <taxon>Capitella</taxon>
    </lineage>
</organism>